<evidence type="ECO:0000313" key="2">
    <source>
        <dbReference type="Proteomes" id="UP000078292"/>
    </source>
</evidence>
<organism evidence="1 2">
    <name type="scientific">Enteractinococcus helveticum</name>
    <dbReference type="NCBI Taxonomy" id="1837282"/>
    <lineage>
        <taxon>Bacteria</taxon>
        <taxon>Bacillati</taxon>
        <taxon>Actinomycetota</taxon>
        <taxon>Actinomycetes</taxon>
        <taxon>Micrococcales</taxon>
        <taxon>Micrococcaceae</taxon>
    </lineage>
</organism>
<dbReference type="RefSeq" id="WP_043055687.1">
    <property type="nucleotide sequence ID" value="NZ_LXEY01000008.1"/>
</dbReference>
<proteinExistence type="predicted"/>
<name>A0A1B7M2F5_9MICC</name>
<dbReference type="Proteomes" id="UP000078292">
    <property type="component" value="Unassembled WGS sequence"/>
</dbReference>
<protein>
    <submittedName>
        <fullName evidence="1">Uncharacterized protein</fullName>
    </submittedName>
</protein>
<dbReference type="AlphaFoldDB" id="A0A1B7M2F5"/>
<dbReference type="STRING" id="1837282.A6F49_04585"/>
<gene>
    <name evidence="1" type="ORF">A6F49_04585</name>
</gene>
<comment type="caution">
    <text evidence="1">The sequence shown here is derived from an EMBL/GenBank/DDBJ whole genome shotgun (WGS) entry which is preliminary data.</text>
</comment>
<dbReference type="EMBL" id="LXEY01000008">
    <property type="protein sequence ID" value="OAV62787.1"/>
    <property type="molecule type" value="Genomic_DNA"/>
</dbReference>
<keyword evidence="2" id="KW-1185">Reference proteome</keyword>
<sequence length="78" mass="8963">MTIRELLEALSQIPEDQLDQQIYVCDWCPECDSNHTDNLEINSVSRYTDDEPPTEDNPLGINYCSQALRCPHSTYQAD</sequence>
<evidence type="ECO:0000313" key="1">
    <source>
        <dbReference type="EMBL" id="OAV62787.1"/>
    </source>
</evidence>
<accession>A0A1B7M2F5</accession>
<reference evidence="1 2" key="1">
    <citation type="submission" date="2016-04" db="EMBL/GenBank/DDBJ databases">
        <title>First whole genome shotgun sequence of the bacterium Enteractinococcus sp. strain UASWS1574.</title>
        <authorList>
            <person name="Crovadore J."/>
            <person name="Chablais R."/>
            <person name="Lefort F."/>
        </authorList>
    </citation>
    <scope>NUCLEOTIDE SEQUENCE [LARGE SCALE GENOMIC DNA]</scope>
    <source>
        <strain evidence="1 2">UASWS1574</strain>
    </source>
</reference>